<dbReference type="AlphaFoldDB" id="A0A0F8ZU19"/>
<reference evidence="1" key="1">
    <citation type="journal article" date="2015" name="Nature">
        <title>Complex archaea that bridge the gap between prokaryotes and eukaryotes.</title>
        <authorList>
            <person name="Spang A."/>
            <person name="Saw J.H."/>
            <person name="Jorgensen S.L."/>
            <person name="Zaremba-Niedzwiedzka K."/>
            <person name="Martijn J."/>
            <person name="Lind A.E."/>
            <person name="van Eijk R."/>
            <person name="Schleper C."/>
            <person name="Guy L."/>
            <person name="Ettema T.J."/>
        </authorList>
    </citation>
    <scope>NUCLEOTIDE SEQUENCE</scope>
</reference>
<protein>
    <submittedName>
        <fullName evidence="1">Uncharacterized protein</fullName>
    </submittedName>
</protein>
<sequence length="123" mass="14267">MSVEMSEDRLEEIRKQATYGYPADVYWLISEVERLQRELRRLKSDASHNDPNWLQIRDQLMTQKATIATLREAYGHFLACDVEQLYDAADRASDNHIAELLRVHAGVMAIRHKAIVTNAQEKK</sequence>
<accession>A0A0F8ZU19</accession>
<organism evidence="1">
    <name type="scientific">marine sediment metagenome</name>
    <dbReference type="NCBI Taxonomy" id="412755"/>
    <lineage>
        <taxon>unclassified sequences</taxon>
        <taxon>metagenomes</taxon>
        <taxon>ecological metagenomes</taxon>
    </lineage>
</organism>
<dbReference type="EMBL" id="LAZR01058430">
    <property type="protein sequence ID" value="KKK69909.1"/>
    <property type="molecule type" value="Genomic_DNA"/>
</dbReference>
<gene>
    <name evidence="1" type="ORF">LCGC14_2929290</name>
</gene>
<name>A0A0F8ZU19_9ZZZZ</name>
<comment type="caution">
    <text evidence="1">The sequence shown here is derived from an EMBL/GenBank/DDBJ whole genome shotgun (WGS) entry which is preliminary data.</text>
</comment>
<evidence type="ECO:0000313" key="1">
    <source>
        <dbReference type="EMBL" id="KKK69909.1"/>
    </source>
</evidence>
<proteinExistence type="predicted"/>